<accession>A0A813KTI5</accession>
<dbReference type="EMBL" id="CAJNNW010031942">
    <property type="protein sequence ID" value="CAE8710111.1"/>
    <property type="molecule type" value="Genomic_DNA"/>
</dbReference>
<name>A0A813KTI5_POLGL</name>
<proteinExistence type="predicted"/>
<keyword evidence="1" id="KW-0812">Transmembrane</keyword>
<feature type="transmembrane region" description="Helical" evidence="1">
    <location>
        <begin position="64"/>
        <end position="84"/>
    </location>
</feature>
<gene>
    <name evidence="2" type="ORF">PGLA2088_LOCUS35795</name>
</gene>
<evidence type="ECO:0000313" key="2">
    <source>
        <dbReference type="EMBL" id="CAE8710111.1"/>
    </source>
</evidence>
<reference evidence="2" key="1">
    <citation type="submission" date="2021-02" db="EMBL/GenBank/DDBJ databases">
        <authorList>
            <person name="Dougan E. K."/>
            <person name="Rhodes N."/>
            <person name="Thang M."/>
            <person name="Chan C."/>
        </authorList>
    </citation>
    <scope>NUCLEOTIDE SEQUENCE</scope>
</reference>
<organism evidence="2 3">
    <name type="scientific">Polarella glacialis</name>
    <name type="common">Dinoflagellate</name>
    <dbReference type="NCBI Taxonomy" id="89957"/>
    <lineage>
        <taxon>Eukaryota</taxon>
        <taxon>Sar</taxon>
        <taxon>Alveolata</taxon>
        <taxon>Dinophyceae</taxon>
        <taxon>Suessiales</taxon>
        <taxon>Suessiaceae</taxon>
        <taxon>Polarella</taxon>
    </lineage>
</organism>
<dbReference type="Proteomes" id="UP000626109">
    <property type="component" value="Unassembled WGS sequence"/>
</dbReference>
<evidence type="ECO:0000256" key="1">
    <source>
        <dbReference type="SAM" id="Phobius"/>
    </source>
</evidence>
<protein>
    <submittedName>
        <fullName evidence="2">Uncharacterized protein</fullName>
    </submittedName>
</protein>
<evidence type="ECO:0000313" key="3">
    <source>
        <dbReference type="Proteomes" id="UP000626109"/>
    </source>
</evidence>
<keyword evidence="1" id="KW-1133">Transmembrane helix</keyword>
<sequence>GDGSRQIVKRSLDEILKSANDESERPSFLPMKRDVYKEVGITREEVEAYYARRDESSSSFVDKIAAPSYVILVLALIALVWNVYDSNVNPQENLTTSMVGTG</sequence>
<dbReference type="AlphaFoldDB" id="A0A813KTI5"/>
<keyword evidence="1" id="KW-0472">Membrane</keyword>
<feature type="non-terminal residue" evidence="2">
    <location>
        <position position="102"/>
    </location>
</feature>
<comment type="caution">
    <text evidence="2">The sequence shown here is derived from an EMBL/GenBank/DDBJ whole genome shotgun (WGS) entry which is preliminary data.</text>
</comment>